<dbReference type="Pfam" id="PF13432">
    <property type="entry name" value="TPR_16"/>
    <property type="match status" value="1"/>
</dbReference>
<dbReference type="InterPro" id="IPR001763">
    <property type="entry name" value="Rhodanese-like_dom"/>
</dbReference>
<feature type="repeat" description="TPR" evidence="3">
    <location>
        <begin position="173"/>
        <end position="206"/>
    </location>
</feature>
<dbReference type="Pfam" id="PF13181">
    <property type="entry name" value="TPR_8"/>
    <property type="match status" value="1"/>
</dbReference>
<name>A0A1Q3BD19_CEPFO</name>
<dbReference type="InParanoid" id="A0A1Q3BD19"/>
<dbReference type="PROSITE" id="PS50206">
    <property type="entry name" value="RHODANESE_3"/>
    <property type="match status" value="1"/>
</dbReference>
<evidence type="ECO:0000256" key="3">
    <source>
        <dbReference type="PROSITE-ProRule" id="PRU00339"/>
    </source>
</evidence>
<evidence type="ECO:0000256" key="2">
    <source>
        <dbReference type="ARBA" id="ARBA00022803"/>
    </source>
</evidence>
<dbReference type="OrthoDB" id="421075at2759"/>
<dbReference type="PROSITE" id="PS50005">
    <property type="entry name" value="TPR"/>
    <property type="match status" value="3"/>
</dbReference>
<keyword evidence="2 3" id="KW-0802">TPR repeat</keyword>
<keyword evidence="6" id="KW-1185">Reference proteome</keyword>
<dbReference type="AlphaFoldDB" id="A0A1Q3BD19"/>
<dbReference type="Gene3D" id="1.25.40.10">
    <property type="entry name" value="Tetratricopeptide repeat domain"/>
    <property type="match status" value="2"/>
</dbReference>
<accession>A0A1Q3BD19</accession>
<dbReference type="FunCoup" id="A0A1Q3BD19">
    <property type="interactions" value="2418"/>
</dbReference>
<dbReference type="STRING" id="3775.A0A1Q3BD19"/>
<feature type="repeat" description="TPR" evidence="3">
    <location>
        <begin position="431"/>
        <end position="464"/>
    </location>
</feature>
<dbReference type="Proteomes" id="UP000187406">
    <property type="component" value="Unassembled WGS sequence"/>
</dbReference>
<gene>
    <name evidence="5" type="ORF">CFOL_v3_09313</name>
</gene>
<keyword evidence="1" id="KW-0677">Repeat</keyword>
<dbReference type="EMBL" id="BDDD01000435">
    <property type="protein sequence ID" value="GAV65799.1"/>
    <property type="molecule type" value="Genomic_DNA"/>
</dbReference>
<evidence type="ECO:0000256" key="1">
    <source>
        <dbReference type="ARBA" id="ARBA00022737"/>
    </source>
</evidence>
<dbReference type="InterPro" id="IPR019734">
    <property type="entry name" value="TPR_rpt"/>
</dbReference>
<evidence type="ECO:0000313" key="5">
    <source>
        <dbReference type="EMBL" id="GAV65799.1"/>
    </source>
</evidence>
<dbReference type="GO" id="GO:0006401">
    <property type="term" value="P:RNA catabolic process"/>
    <property type="evidence" value="ECO:0007669"/>
    <property type="project" value="InterPro"/>
</dbReference>
<feature type="domain" description="Rhodanese" evidence="4">
    <location>
        <begin position="109"/>
        <end position="164"/>
    </location>
</feature>
<feature type="repeat" description="TPR" evidence="3">
    <location>
        <begin position="207"/>
        <end position="240"/>
    </location>
</feature>
<dbReference type="InterPro" id="IPR039226">
    <property type="entry name" value="Ski3/TTC37"/>
</dbReference>
<reference evidence="6" key="1">
    <citation type="submission" date="2016-04" db="EMBL/GenBank/DDBJ databases">
        <title>Cephalotus genome sequencing.</title>
        <authorList>
            <person name="Fukushima K."/>
            <person name="Hasebe M."/>
            <person name="Fang X."/>
        </authorList>
    </citation>
    <scope>NUCLEOTIDE SEQUENCE [LARGE SCALE GENOMIC DNA]</scope>
    <source>
        <strain evidence="6">cv. St1</strain>
    </source>
</reference>
<dbReference type="SUPFAM" id="SSF81901">
    <property type="entry name" value="HCP-like"/>
    <property type="match status" value="1"/>
</dbReference>
<comment type="caution">
    <text evidence="5">The sequence shown here is derived from an EMBL/GenBank/DDBJ whole genome shotgun (WGS) entry which is preliminary data.</text>
</comment>
<organism evidence="5 6">
    <name type="scientific">Cephalotus follicularis</name>
    <name type="common">Albany pitcher plant</name>
    <dbReference type="NCBI Taxonomy" id="3775"/>
    <lineage>
        <taxon>Eukaryota</taxon>
        <taxon>Viridiplantae</taxon>
        <taxon>Streptophyta</taxon>
        <taxon>Embryophyta</taxon>
        <taxon>Tracheophyta</taxon>
        <taxon>Spermatophyta</taxon>
        <taxon>Magnoliopsida</taxon>
        <taxon>eudicotyledons</taxon>
        <taxon>Gunneridae</taxon>
        <taxon>Pentapetalae</taxon>
        <taxon>rosids</taxon>
        <taxon>fabids</taxon>
        <taxon>Oxalidales</taxon>
        <taxon>Cephalotaceae</taxon>
        <taxon>Cephalotus</taxon>
    </lineage>
</organism>
<dbReference type="GO" id="GO:0055087">
    <property type="term" value="C:Ski complex"/>
    <property type="evidence" value="ECO:0007669"/>
    <property type="project" value="InterPro"/>
</dbReference>
<evidence type="ECO:0000259" key="4">
    <source>
        <dbReference type="PROSITE" id="PS50206"/>
    </source>
</evidence>
<dbReference type="InterPro" id="IPR011990">
    <property type="entry name" value="TPR-like_helical_dom_sf"/>
</dbReference>
<dbReference type="PANTHER" id="PTHR15704:SF7">
    <property type="entry name" value="SUPERKILLER COMPLEX PROTEIN 3"/>
    <property type="match status" value="1"/>
</dbReference>
<dbReference type="SMART" id="SM00028">
    <property type="entry name" value="TPR"/>
    <property type="match status" value="6"/>
</dbReference>
<evidence type="ECO:0000313" key="6">
    <source>
        <dbReference type="Proteomes" id="UP000187406"/>
    </source>
</evidence>
<dbReference type="PANTHER" id="PTHR15704">
    <property type="entry name" value="SUPERKILLER 3 PROTEIN-RELATED"/>
    <property type="match status" value="1"/>
</dbReference>
<protein>
    <submittedName>
        <fullName evidence="5">TPR_1 domain-containing protein/TPR_11 domain-containing protein</fullName>
    </submittedName>
</protein>
<sequence>MEEMVNNLEEEEEGKKKGLLLRHAVEANPDDPRLQFDLGLYLWERGNKEKAAQHFVIAAKLKDSASAAAAFRYLGHYYGTLSSSADTHRALKCYQRALSLNPDDADAGEALCDMLDHQGKDSLEVAVCLEASQKSPRAFWAFRRLGYLQVHQNKWSEAVPSLQHAIRGYPTCADLWQALGLAYQQLGMFTAAIKSYGRAVELEGTRVFALVQSGNIFLMLGSFRKGVEQFRKALEISSQNVSANYGLASGLLGLSKECMNLGAFRWGASLLEDACKVTKANTHLAGNLSCIWKLHGDILLTYAKCFPWTEEDQNSGIDAEILKSSILSWKRTCCTATISARSSYQRALHLAPWQANIYTDIAVTSDLMVSLSGSYGRDLNAWQLPEKMALGALLLEGDNYEFWASLGCLSGHKALKQHALIRGLQLDVSSAVAWSYLGKLYREEGEIRLARQAFDCARSIDPSLALPWAGMSADSHSRKSTADEAFESCLRASQILPLAEFQVGLAKLALVSGHLSSSQVFGAIQQAVQRAPHYPESHNLKGLVCEARFDYQAANASYRLARCTISISSETVPKSCFQDISINLARSLIKAGNAMDALQECEDLKKEGMLDMEGLQIYAFCLWKLCKHDLALTVTRDLASAVSTMERSSATATASVCFICRLLYNISGLDSTINAVLALPKGLFENSNVRFVVSAINAVNRSNRFESIVSSLSARLSHEEITRMHYLKALNRLLKYGSEYRLGYQNGVNYLRKAIHMFPNSDLLRNLLGYLLLSSEEWKDTHTATRCGIIDTFDCTNKEGLKSALEILTAGAIACNVIGSRVPKFSFPTCEYQCQYGSQAVRELQKCLRREPWSHNVRYLLILNLLQKAREERFPQHLCTLLGRLILVALSDETYSRKDLPYQYQKFQLLLCASEISLQGGNIVGCINNAKNASALPLPDRSLFFGHLLLCRAYAAQGDFINLQECYVRCLELKTDYYIGWVSLQVIETQYDVPSDLNILELGLKECSRDGEKSCDMWMAVFRLVLGLMSIWNQDHLSAEDFLAQACSLGGADSCFFLCHGATCMELARQCCGSHFLSHAVRSLTKAQEISFKQKEYLPIVSVLLAQAEGSIGSKERWEKNLRLEWSAWSPEMRHAELFFQMHLLARWSKAGSDHISRVVSSRRPREWVLHAIHTNPSCWRYWKVLQKLIIE</sequence>
<dbReference type="SUPFAM" id="SSF48452">
    <property type="entry name" value="TPR-like"/>
    <property type="match status" value="2"/>
</dbReference>
<proteinExistence type="predicted"/>